<feature type="compositionally biased region" description="Pro residues" evidence="1">
    <location>
        <begin position="7"/>
        <end position="17"/>
    </location>
</feature>
<dbReference type="AlphaFoldDB" id="A0A5P1E892"/>
<name>A0A5P1E892_ASPOF</name>
<dbReference type="EMBL" id="CM007389">
    <property type="protein sequence ID" value="ONK57687.1"/>
    <property type="molecule type" value="Genomic_DNA"/>
</dbReference>
<evidence type="ECO:0000313" key="2">
    <source>
        <dbReference type="EMBL" id="ONK57687.1"/>
    </source>
</evidence>
<dbReference type="Proteomes" id="UP000243459">
    <property type="component" value="Chromosome 9"/>
</dbReference>
<reference evidence="3" key="1">
    <citation type="journal article" date="2017" name="Nat. Commun.">
        <title>The asparagus genome sheds light on the origin and evolution of a young Y chromosome.</title>
        <authorList>
            <person name="Harkess A."/>
            <person name="Zhou J."/>
            <person name="Xu C."/>
            <person name="Bowers J.E."/>
            <person name="Van der Hulst R."/>
            <person name="Ayyampalayam S."/>
            <person name="Mercati F."/>
            <person name="Riccardi P."/>
            <person name="McKain M.R."/>
            <person name="Kakrana A."/>
            <person name="Tang H."/>
            <person name="Ray J."/>
            <person name="Groenendijk J."/>
            <person name="Arikit S."/>
            <person name="Mathioni S.M."/>
            <person name="Nakano M."/>
            <person name="Shan H."/>
            <person name="Telgmann-Rauber A."/>
            <person name="Kanno A."/>
            <person name="Yue Z."/>
            <person name="Chen H."/>
            <person name="Li W."/>
            <person name="Chen Y."/>
            <person name="Xu X."/>
            <person name="Zhang Y."/>
            <person name="Luo S."/>
            <person name="Chen H."/>
            <person name="Gao J."/>
            <person name="Mao Z."/>
            <person name="Pires J.C."/>
            <person name="Luo M."/>
            <person name="Kudrna D."/>
            <person name="Wing R.A."/>
            <person name="Meyers B.C."/>
            <person name="Yi K."/>
            <person name="Kong H."/>
            <person name="Lavrijsen P."/>
            <person name="Sunseri F."/>
            <person name="Falavigna A."/>
            <person name="Ye Y."/>
            <person name="Leebens-Mack J.H."/>
            <person name="Chen G."/>
        </authorList>
    </citation>
    <scope>NUCLEOTIDE SEQUENCE [LARGE SCALE GENOMIC DNA]</scope>
    <source>
        <strain evidence="3">cv. DH0086</strain>
    </source>
</reference>
<protein>
    <submittedName>
        <fullName evidence="2">Uncharacterized protein</fullName>
    </submittedName>
</protein>
<proteinExistence type="predicted"/>
<sequence>MEIDEPNPSPSPGPNEPPRIRRLDPTVVNRIAAGGSAAVVGGEGAGGEQPRRRRPPPSPSSSRMEASSSSRSPTTVTASDMKTCQYFAKGTLHQSYLNMRICRLLDQWDLEVRHCRA</sequence>
<evidence type="ECO:0000313" key="3">
    <source>
        <dbReference type="Proteomes" id="UP000243459"/>
    </source>
</evidence>
<accession>A0A5P1E892</accession>
<keyword evidence="3" id="KW-1185">Reference proteome</keyword>
<feature type="region of interest" description="Disordered" evidence="1">
    <location>
        <begin position="1"/>
        <end position="81"/>
    </location>
</feature>
<dbReference type="Gramene" id="ONK57687">
    <property type="protein sequence ID" value="ONK57687"/>
    <property type="gene ID" value="A4U43_C09F3040"/>
</dbReference>
<evidence type="ECO:0000256" key="1">
    <source>
        <dbReference type="SAM" id="MobiDB-lite"/>
    </source>
</evidence>
<gene>
    <name evidence="2" type="ORF">A4U43_C09F3040</name>
</gene>
<organism evidence="2 3">
    <name type="scientific">Asparagus officinalis</name>
    <name type="common">Garden asparagus</name>
    <dbReference type="NCBI Taxonomy" id="4686"/>
    <lineage>
        <taxon>Eukaryota</taxon>
        <taxon>Viridiplantae</taxon>
        <taxon>Streptophyta</taxon>
        <taxon>Embryophyta</taxon>
        <taxon>Tracheophyta</taxon>
        <taxon>Spermatophyta</taxon>
        <taxon>Magnoliopsida</taxon>
        <taxon>Liliopsida</taxon>
        <taxon>Asparagales</taxon>
        <taxon>Asparagaceae</taxon>
        <taxon>Asparagoideae</taxon>
        <taxon>Asparagus</taxon>
    </lineage>
</organism>
<feature type="compositionally biased region" description="Low complexity" evidence="1">
    <location>
        <begin position="60"/>
        <end position="79"/>
    </location>
</feature>